<dbReference type="Pfam" id="PF03120">
    <property type="entry name" value="OB_DNA_ligase"/>
    <property type="match status" value="1"/>
</dbReference>
<dbReference type="InterPro" id="IPR001357">
    <property type="entry name" value="BRCT_dom"/>
</dbReference>
<dbReference type="InterPro" id="IPR036420">
    <property type="entry name" value="BRCT_dom_sf"/>
</dbReference>
<dbReference type="InterPro" id="IPR013839">
    <property type="entry name" value="DNAligase_adenylation"/>
</dbReference>
<dbReference type="EC" id="6.5.1.2" evidence="2 14"/>
<comment type="cofactor">
    <cofactor evidence="14">
        <name>Mg(2+)</name>
        <dbReference type="ChEBI" id="CHEBI:18420"/>
    </cofactor>
    <cofactor evidence="14">
        <name>Mn(2+)</name>
        <dbReference type="ChEBI" id="CHEBI:29035"/>
    </cofactor>
</comment>
<evidence type="ECO:0000313" key="17">
    <source>
        <dbReference type="Proteomes" id="UP000317977"/>
    </source>
</evidence>
<dbReference type="Pfam" id="PF00533">
    <property type="entry name" value="BRCT"/>
    <property type="match status" value="1"/>
</dbReference>
<dbReference type="Gene3D" id="1.10.150.20">
    <property type="entry name" value="5' to 3' exonuclease, C-terminal subdomain"/>
    <property type="match status" value="2"/>
</dbReference>
<dbReference type="PANTHER" id="PTHR23389:SF9">
    <property type="entry name" value="DNA LIGASE"/>
    <property type="match status" value="1"/>
</dbReference>
<dbReference type="PANTHER" id="PTHR23389">
    <property type="entry name" value="CHROMOSOME TRANSMISSION FIDELITY FACTOR 18"/>
    <property type="match status" value="1"/>
</dbReference>
<evidence type="ECO:0000256" key="6">
    <source>
        <dbReference type="ARBA" id="ARBA00022723"/>
    </source>
</evidence>
<dbReference type="CDD" id="cd17748">
    <property type="entry name" value="BRCT_DNA_ligase_like"/>
    <property type="match status" value="1"/>
</dbReference>
<comment type="function">
    <text evidence="1 14">DNA ligase that catalyzes the formation of phosphodiester linkages between 5'-phosphoryl and 3'-hydroxyl groups in double-stranded DNA using NAD as a coenzyme and as the energy source for the reaction. It is essential for DNA replication and repair of damaged DNA.</text>
</comment>
<reference evidence="16 17" key="1">
    <citation type="submission" date="2019-02" db="EMBL/GenBank/DDBJ databases">
        <title>Deep-cultivation of Planctomycetes and their phenomic and genomic characterization uncovers novel biology.</title>
        <authorList>
            <person name="Wiegand S."/>
            <person name="Jogler M."/>
            <person name="Boedeker C."/>
            <person name="Pinto D."/>
            <person name="Vollmers J."/>
            <person name="Rivas-Marin E."/>
            <person name="Kohn T."/>
            <person name="Peeters S.H."/>
            <person name="Heuer A."/>
            <person name="Rast P."/>
            <person name="Oberbeckmann S."/>
            <person name="Bunk B."/>
            <person name="Jeske O."/>
            <person name="Meyerdierks A."/>
            <person name="Storesund J.E."/>
            <person name="Kallscheuer N."/>
            <person name="Luecker S."/>
            <person name="Lage O.M."/>
            <person name="Pohl T."/>
            <person name="Merkel B.J."/>
            <person name="Hornburger P."/>
            <person name="Mueller R.-W."/>
            <person name="Bruemmer F."/>
            <person name="Labrenz M."/>
            <person name="Spormann A.M."/>
            <person name="Op Den Camp H."/>
            <person name="Overmann J."/>
            <person name="Amann R."/>
            <person name="Jetten M.S.M."/>
            <person name="Mascher T."/>
            <person name="Medema M.H."/>
            <person name="Devos D.P."/>
            <person name="Kaster A.-K."/>
            <person name="Ovreas L."/>
            <person name="Rohde M."/>
            <person name="Galperin M.Y."/>
            <person name="Jogler C."/>
        </authorList>
    </citation>
    <scope>NUCLEOTIDE SEQUENCE [LARGE SCALE GENOMIC DNA]</scope>
    <source>
        <strain evidence="16 17">Poly59</strain>
    </source>
</reference>
<keyword evidence="9 14" id="KW-0460">Magnesium</keyword>
<dbReference type="Gene3D" id="3.40.50.10190">
    <property type="entry name" value="BRCT domain"/>
    <property type="match status" value="1"/>
</dbReference>
<dbReference type="InterPro" id="IPR001679">
    <property type="entry name" value="DNA_ligase"/>
</dbReference>
<dbReference type="Pfam" id="PF01653">
    <property type="entry name" value="DNA_ligase_aden"/>
    <property type="match status" value="1"/>
</dbReference>
<evidence type="ECO:0000256" key="10">
    <source>
        <dbReference type="ARBA" id="ARBA00023027"/>
    </source>
</evidence>
<gene>
    <name evidence="14 16" type="primary">ligA</name>
    <name evidence="16" type="ORF">Poly59_27600</name>
</gene>
<feature type="binding site" evidence="14">
    <location>
        <position position="430"/>
    </location>
    <ligand>
        <name>Zn(2+)</name>
        <dbReference type="ChEBI" id="CHEBI:29105"/>
    </ligand>
</feature>
<dbReference type="Pfam" id="PF03119">
    <property type="entry name" value="DNA_ligase_ZBD"/>
    <property type="match status" value="1"/>
</dbReference>
<feature type="binding site" evidence="14">
    <location>
        <position position="113"/>
    </location>
    <ligand>
        <name>NAD(+)</name>
        <dbReference type="ChEBI" id="CHEBI:57540"/>
    </ligand>
</feature>
<dbReference type="FunFam" id="2.40.50.140:FF:000012">
    <property type="entry name" value="DNA ligase"/>
    <property type="match status" value="1"/>
</dbReference>
<feature type="binding site" evidence="14">
    <location>
        <position position="173"/>
    </location>
    <ligand>
        <name>NAD(+)</name>
        <dbReference type="ChEBI" id="CHEBI:57540"/>
    </ligand>
</feature>
<evidence type="ECO:0000256" key="3">
    <source>
        <dbReference type="ARBA" id="ARBA00013308"/>
    </source>
</evidence>
<dbReference type="GO" id="GO:0006281">
    <property type="term" value="P:DNA repair"/>
    <property type="evidence" value="ECO:0007669"/>
    <property type="project" value="UniProtKB-KW"/>
</dbReference>
<dbReference type="GO" id="GO:0006260">
    <property type="term" value="P:DNA replication"/>
    <property type="evidence" value="ECO:0007669"/>
    <property type="project" value="UniProtKB-KW"/>
</dbReference>
<feature type="active site" description="N6-AMP-lysine intermediate" evidence="14">
    <location>
        <position position="115"/>
    </location>
</feature>
<dbReference type="InterPro" id="IPR004150">
    <property type="entry name" value="NAD_DNA_ligase_OB"/>
</dbReference>
<dbReference type="InterPro" id="IPR041663">
    <property type="entry name" value="DisA/LigA_HHH"/>
</dbReference>
<feature type="binding site" evidence="14">
    <location>
        <position position="410"/>
    </location>
    <ligand>
        <name>Zn(2+)</name>
        <dbReference type="ChEBI" id="CHEBI:29105"/>
    </ligand>
</feature>
<feature type="domain" description="BRCT" evidence="15">
    <location>
        <begin position="605"/>
        <end position="692"/>
    </location>
</feature>
<dbReference type="SMART" id="SM00532">
    <property type="entry name" value="LIGANc"/>
    <property type="match status" value="1"/>
</dbReference>
<dbReference type="Gene3D" id="2.40.50.140">
    <property type="entry name" value="Nucleic acid-binding proteins"/>
    <property type="match status" value="1"/>
</dbReference>
<dbReference type="Pfam" id="PF12826">
    <property type="entry name" value="HHH_2"/>
    <property type="match status" value="1"/>
</dbReference>
<protein>
    <recommendedName>
        <fullName evidence="3 14">DNA ligase</fullName>
        <ecNumber evidence="2 14">6.5.1.2</ecNumber>
    </recommendedName>
    <alternativeName>
        <fullName evidence="14">Polydeoxyribonucleotide synthase [NAD(+)]</fullName>
    </alternativeName>
</protein>
<keyword evidence="14" id="KW-0464">Manganese</keyword>
<dbReference type="SMART" id="SM00292">
    <property type="entry name" value="BRCT"/>
    <property type="match status" value="1"/>
</dbReference>
<dbReference type="PROSITE" id="PS01056">
    <property type="entry name" value="DNA_LIGASE_N2"/>
    <property type="match status" value="1"/>
</dbReference>
<keyword evidence="6 14" id="KW-0479">Metal-binding</keyword>
<dbReference type="PROSITE" id="PS50172">
    <property type="entry name" value="BRCT"/>
    <property type="match status" value="1"/>
</dbReference>
<evidence type="ECO:0000256" key="7">
    <source>
        <dbReference type="ARBA" id="ARBA00022763"/>
    </source>
</evidence>
<dbReference type="HAMAP" id="MF_01588">
    <property type="entry name" value="DNA_ligase_A"/>
    <property type="match status" value="1"/>
</dbReference>
<dbReference type="Gene3D" id="6.20.10.30">
    <property type="match status" value="1"/>
</dbReference>
<dbReference type="CDD" id="cd00114">
    <property type="entry name" value="LIGANc"/>
    <property type="match status" value="1"/>
</dbReference>
<evidence type="ECO:0000256" key="4">
    <source>
        <dbReference type="ARBA" id="ARBA00022598"/>
    </source>
</evidence>
<organism evidence="16 17">
    <name type="scientific">Rubripirellula reticaptiva</name>
    <dbReference type="NCBI Taxonomy" id="2528013"/>
    <lineage>
        <taxon>Bacteria</taxon>
        <taxon>Pseudomonadati</taxon>
        <taxon>Planctomycetota</taxon>
        <taxon>Planctomycetia</taxon>
        <taxon>Pirellulales</taxon>
        <taxon>Pirellulaceae</taxon>
        <taxon>Rubripirellula</taxon>
    </lineage>
</organism>
<keyword evidence="11 14" id="KW-0234">DNA repair</keyword>
<comment type="similarity">
    <text evidence="13 14">Belongs to the NAD-dependent DNA ligase family. LigA subfamily.</text>
</comment>
<dbReference type="Proteomes" id="UP000317977">
    <property type="component" value="Unassembled WGS sequence"/>
</dbReference>
<proteinExistence type="inferred from homology"/>
<evidence type="ECO:0000256" key="2">
    <source>
        <dbReference type="ARBA" id="ARBA00012722"/>
    </source>
</evidence>
<comment type="catalytic activity">
    <reaction evidence="12 14">
        <text>NAD(+) + (deoxyribonucleotide)n-3'-hydroxyl + 5'-phospho-(deoxyribonucleotide)m = (deoxyribonucleotide)n+m + AMP + beta-nicotinamide D-nucleotide.</text>
        <dbReference type="EC" id="6.5.1.2"/>
    </reaction>
</comment>
<keyword evidence="4 14" id="KW-0436">Ligase</keyword>
<keyword evidence="8 14" id="KW-0862">Zinc</keyword>
<dbReference type="NCBIfam" id="NF005932">
    <property type="entry name" value="PRK07956.1"/>
    <property type="match status" value="1"/>
</dbReference>
<dbReference type="PIRSF" id="PIRSF001604">
    <property type="entry name" value="LigA"/>
    <property type="match status" value="1"/>
</dbReference>
<name>A0A5C6EUN8_9BACT</name>
<dbReference type="InterPro" id="IPR012340">
    <property type="entry name" value="NA-bd_OB-fold"/>
</dbReference>
<feature type="binding site" evidence="14">
    <location>
        <begin position="33"/>
        <end position="37"/>
    </location>
    <ligand>
        <name>NAD(+)</name>
        <dbReference type="ChEBI" id="CHEBI:57540"/>
    </ligand>
</feature>
<sequence length="692" mass="76215">MASSVAKQVEELRTEIRRLDHLYYVEAKPAVSDLQYDRLLEQLKQLEDQHPELRSSDSPTQRVGDAPVDHLVQVAHSVPMLSIDNTYSREELQAYFDRTEKLIGGEPIQWVMEYKIDGVAGSIRYEEGRMTLALTRGNGDVGDDITHNIRTVRDLPLLLSGQAPPPILEVRGEVYMTNSDLADLNLRQVDAGDEPYKNTRNVTAGTIRLLDPAIAAQRKLRFFCHGVGATEGLTATTHIEFLKEVGKLGIPPTPDVQLLGSSAAAIEAVAALEEQMPDLPFEVDGIVFKVNDFAQREKLGMRSKSPRWLIAYKFERYEATTTLNTITVQVGKTGTVTPVANLTPVEIAGTTVSRASLHNSDEIDRLDVREGDTVVVEKAGKIIPKVVRVEKHLRKDDLPHWTFPAECPECQTALVRDEGGVYIRCPNPSCPAQLRQRLVYFGSRTGMDIEGLGEEVVDLLMGHKLVASYPDLYQLTVDQVAALTWPKQRKGKDGAMINVQFGQANAEALIKGIDASRSRGLARVLASISIRHVGPRVAKLITHDHFTIASLMAASQEDLAAIHEIGDRIAESVCEFCASDVGKQMFEEFARVGVELSDPEPIEVEGDTPIAGKTVVVTGTLQKFKRNEIKGLIERLGGRASTSVSKKTDFLLAGEKAGSKLEKARTLGVTVLTEDEFQAMLDQVEALRDADR</sequence>
<evidence type="ECO:0000256" key="9">
    <source>
        <dbReference type="ARBA" id="ARBA00022842"/>
    </source>
</evidence>
<comment type="caution">
    <text evidence="16">The sequence shown here is derived from an EMBL/GenBank/DDBJ whole genome shotgun (WGS) entry which is preliminary data.</text>
</comment>
<accession>A0A5C6EUN8</accession>
<dbReference type="EMBL" id="SJPX01000003">
    <property type="protein sequence ID" value="TWU51169.1"/>
    <property type="molecule type" value="Genomic_DNA"/>
</dbReference>
<keyword evidence="17" id="KW-1185">Reference proteome</keyword>
<dbReference type="AlphaFoldDB" id="A0A5C6EUN8"/>
<keyword evidence="10 14" id="KW-0520">NAD</keyword>
<dbReference type="NCBIfam" id="TIGR00575">
    <property type="entry name" value="dnlj"/>
    <property type="match status" value="1"/>
</dbReference>
<dbReference type="SUPFAM" id="SSF56091">
    <property type="entry name" value="DNA ligase/mRNA capping enzyme, catalytic domain"/>
    <property type="match status" value="1"/>
</dbReference>
<dbReference type="GO" id="GO:0003911">
    <property type="term" value="F:DNA ligase (NAD+) activity"/>
    <property type="evidence" value="ECO:0007669"/>
    <property type="project" value="UniProtKB-UniRule"/>
</dbReference>
<dbReference type="InterPro" id="IPR010994">
    <property type="entry name" value="RuvA_2-like"/>
</dbReference>
<dbReference type="SUPFAM" id="SSF50249">
    <property type="entry name" value="Nucleic acid-binding proteins"/>
    <property type="match status" value="1"/>
</dbReference>
<dbReference type="InterPro" id="IPR013840">
    <property type="entry name" value="DNAligase_N"/>
</dbReference>
<keyword evidence="5 14" id="KW-0235">DNA replication</keyword>
<feature type="binding site" evidence="14">
    <location>
        <begin position="82"/>
        <end position="83"/>
    </location>
    <ligand>
        <name>NAD(+)</name>
        <dbReference type="ChEBI" id="CHEBI:57540"/>
    </ligand>
</feature>
<dbReference type="InterPro" id="IPR033136">
    <property type="entry name" value="DNA_ligase_CS"/>
</dbReference>
<evidence type="ECO:0000256" key="5">
    <source>
        <dbReference type="ARBA" id="ARBA00022705"/>
    </source>
</evidence>
<dbReference type="SUPFAM" id="SSF52113">
    <property type="entry name" value="BRCT domain"/>
    <property type="match status" value="1"/>
</dbReference>
<evidence type="ECO:0000313" key="16">
    <source>
        <dbReference type="EMBL" id="TWU51169.1"/>
    </source>
</evidence>
<evidence type="ECO:0000256" key="14">
    <source>
        <dbReference type="HAMAP-Rule" id="MF_01588"/>
    </source>
</evidence>
<evidence type="ECO:0000256" key="11">
    <source>
        <dbReference type="ARBA" id="ARBA00023204"/>
    </source>
</evidence>
<feature type="binding site" evidence="14">
    <location>
        <position position="407"/>
    </location>
    <ligand>
        <name>Zn(2+)</name>
        <dbReference type="ChEBI" id="CHEBI:29105"/>
    </ligand>
</feature>
<dbReference type="GO" id="GO:0046872">
    <property type="term" value="F:metal ion binding"/>
    <property type="evidence" value="ECO:0007669"/>
    <property type="project" value="UniProtKB-KW"/>
</dbReference>
<evidence type="ECO:0000256" key="1">
    <source>
        <dbReference type="ARBA" id="ARBA00004067"/>
    </source>
</evidence>
<dbReference type="Gene3D" id="1.10.287.610">
    <property type="entry name" value="Helix hairpin bin"/>
    <property type="match status" value="1"/>
</dbReference>
<evidence type="ECO:0000256" key="8">
    <source>
        <dbReference type="ARBA" id="ARBA00022833"/>
    </source>
</evidence>
<evidence type="ECO:0000256" key="13">
    <source>
        <dbReference type="ARBA" id="ARBA00060881"/>
    </source>
</evidence>
<feature type="binding site" evidence="14">
    <location>
        <position position="289"/>
    </location>
    <ligand>
        <name>NAD(+)</name>
        <dbReference type="ChEBI" id="CHEBI:57540"/>
    </ligand>
</feature>
<dbReference type="OrthoDB" id="9759736at2"/>
<evidence type="ECO:0000259" key="15">
    <source>
        <dbReference type="PROSITE" id="PS50172"/>
    </source>
</evidence>
<keyword evidence="7 14" id="KW-0227">DNA damage</keyword>
<dbReference type="GO" id="GO:0005829">
    <property type="term" value="C:cytosol"/>
    <property type="evidence" value="ECO:0007669"/>
    <property type="project" value="TreeGrafter"/>
</dbReference>
<feature type="binding site" evidence="14">
    <location>
        <position position="425"/>
    </location>
    <ligand>
        <name>Zn(2+)</name>
        <dbReference type="ChEBI" id="CHEBI:29105"/>
    </ligand>
</feature>
<dbReference type="SUPFAM" id="SSF47781">
    <property type="entry name" value="RuvA domain 2-like"/>
    <property type="match status" value="1"/>
</dbReference>
<dbReference type="Gene3D" id="3.30.470.30">
    <property type="entry name" value="DNA ligase/mRNA capping enzyme"/>
    <property type="match status" value="1"/>
</dbReference>
<feature type="binding site" evidence="14">
    <location>
        <position position="313"/>
    </location>
    <ligand>
        <name>NAD(+)</name>
        <dbReference type="ChEBI" id="CHEBI:57540"/>
    </ligand>
</feature>
<feature type="binding site" evidence="14">
    <location>
        <position position="136"/>
    </location>
    <ligand>
        <name>NAD(+)</name>
        <dbReference type="ChEBI" id="CHEBI:57540"/>
    </ligand>
</feature>
<dbReference type="RefSeq" id="WP_146534587.1">
    <property type="nucleotide sequence ID" value="NZ_SJPX01000003.1"/>
</dbReference>
<dbReference type="InterPro" id="IPR004149">
    <property type="entry name" value="Znf_DNAligase_C4"/>
</dbReference>
<evidence type="ECO:0000256" key="12">
    <source>
        <dbReference type="ARBA" id="ARBA00034005"/>
    </source>
</evidence>